<dbReference type="Proteomes" id="UP001060215">
    <property type="component" value="Chromosome 5"/>
</dbReference>
<accession>A0ACC0HCX1</accession>
<organism evidence="1 2">
    <name type="scientific">Camellia lanceoleosa</name>
    <dbReference type="NCBI Taxonomy" id="1840588"/>
    <lineage>
        <taxon>Eukaryota</taxon>
        <taxon>Viridiplantae</taxon>
        <taxon>Streptophyta</taxon>
        <taxon>Embryophyta</taxon>
        <taxon>Tracheophyta</taxon>
        <taxon>Spermatophyta</taxon>
        <taxon>Magnoliopsida</taxon>
        <taxon>eudicotyledons</taxon>
        <taxon>Gunneridae</taxon>
        <taxon>Pentapetalae</taxon>
        <taxon>asterids</taxon>
        <taxon>Ericales</taxon>
        <taxon>Theaceae</taxon>
        <taxon>Camellia</taxon>
    </lineage>
</organism>
<keyword evidence="2" id="KW-1185">Reference proteome</keyword>
<evidence type="ECO:0000313" key="1">
    <source>
        <dbReference type="EMBL" id="KAI8011448.1"/>
    </source>
</evidence>
<proteinExistence type="predicted"/>
<sequence>MDSEGFVEDAQELRLWLSRIELAFIQLMVEELYSQFKVRYTVNCLKQKYHRIRQAYNTFVKLKNHTGFGWDDQRKTVMAPDDVWDHYVKAHPRAKVFRKKGLDHVDLLDVLFANSQAIGALAYASIQGPPTSDEERDIQSAFFGVGINSNTDSIPIDDDIDGDDDPKVGRSSGNDGG</sequence>
<evidence type="ECO:0000313" key="2">
    <source>
        <dbReference type="Proteomes" id="UP001060215"/>
    </source>
</evidence>
<dbReference type="EMBL" id="CM045762">
    <property type="protein sequence ID" value="KAI8011448.1"/>
    <property type="molecule type" value="Genomic_DNA"/>
</dbReference>
<protein>
    <submittedName>
        <fullName evidence="1">Uncharacterized protein</fullName>
    </submittedName>
</protein>
<comment type="caution">
    <text evidence="1">The sequence shown here is derived from an EMBL/GenBank/DDBJ whole genome shotgun (WGS) entry which is preliminary data.</text>
</comment>
<reference evidence="1 2" key="1">
    <citation type="journal article" date="2022" name="Plant J.">
        <title>Chromosome-level genome of Camellia lanceoleosa provides a valuable resource for understanding genome evolution and self-incompatibility.</title>
        <authorList>
            <person name="Gong W."/>
            <person name="Xiao S."/>
            <person name="Wang L."/>
            <person name="Liao Z."/>
            <person name="Chang Y."/>
            <person name="Mo W."/>
            <person name="Hu G."/>
            <person name="Li W."/>
            <person name="Zhao G."/>
            <person name="Zhu H."/>
            <person name="Hu X."/>
            <person name="Ji K."/>
            <person name="Xiang X."/>
            <person name="Song Q."/>
            <person name="Yuan D."/>
            <person name="Jin S."/>
            <person name="Zhang L."/>
        </authorList>
    </citation>
    <scope>NUCLEOTIDE SEQUENCE [LARGE SCALE GENOMIC DNA]</scope>
    <source>
        <strain evidence="1">SQ_2022a</strain>
    </source>
</reference>
<gene>
    <name evidence="1" type="ORF">LOK49_LG06G01518</name>
</gene>
<name>A0ACC0HCX1_9ERIC</name>